<sequence length="1210" mass="140485">MMMNEKAIVMSKYWKETSCFSWSCITDWQEFSVVIEESSKDSLSNIGDTIELWKYGGIVGSIERGTLFAWRFQEDFLEIVSLSALYFGSYQGVRLVFRSQVFCCPPVLSVVYKSDNEVELYIFVAQSSGLVSRIALLWLRGLFCEPHSVQSCFLSKGITMKQLNAIATNVCFVVVANWPTIFRIVFSDSSSSFQLLEIPETKEPVIKTGLLGRVFRKKYFSEDKDSESIVCATMDKQSRFLLVLDSSGLFSLIDGTFLSCVAQMKYRKLAKHEYGEIFSHGREHFLAVLCVEDTTSYSLHLVDIIIQQDSSDDNRTISYSLQLQTRLIYNTPIHIQVGCYMDREETLVLEDEEGRMFSIPISSSHLPSHKSDPLYAIFDYYSEWNDFGGLGWALDEVYERIPIQMLFSPCRFSDDILAKIFNQPNYTSRMSLYSYAKSQSLCTEEYKRLVLSATRLSWERESCLLTISMDESLHVCFVMRQGCIGVLRQMEAFEIFSLEDDVENFSEISERDSSLYDISLLPDLFRHSNNFELFSYPLLWNSLPTLLIQLVTCLKAQKECHDIQNTFQEDFLLYHANYPSEHSISSSLVDELMRLCLKKLPFSLSLFDHHPLSLWMKDNFSLGRNYDNVDCSVLFSYLWKFFTPSPNIIVFLYDRSEWHILLQVCEVLKESYPVICYGIGCWIYLKLQQIEMAESFLTQLLGILEKKEEPLSETQLVKLVIGIQREPLSFWLREAFFKTLDRLGYTERAIQMEKEMIPIAKDESSIASIRTFIFNGYMKNREWKNAFELLLSSFHVGALSSWMDDFNLLIHSLAEHHQLGLLYTTQQLPPILFYRIGEILYLRFQGQQVSRHSMSTSFMEHLLDNYRWYYFIKEFYLASRIALEGYCKLLETFDSISGLSWLRTCNRLIGLICTSLTMISHQHDRYLLLSGNLLETLCKQSGLHDWLSMKENQVAVHVKLDIFQFVGVVRGGQQWLLEHFPLEERNDCRLMQSVDISSVKWLLSNLIQHKEWDLSFQIAYQGSSLLLSDQLLVLWFRLVGVYLMEHESSMIADNLWVQVLNFLLKAESLYGKFCLDMFSYGHFGIVLLQGILSHAPADWCIPRWLLEFSGWGEYSGFHKDSNSCKRKGNISRLMQLLIQHGREKEALEFMCVTLENKLYSNNILITWTFVDALLCIKNDDDDTFDEDIIKAQRRLKDLALICFKKSAVSS</sequence>
<proteinExistence type="predicted"/>
<accession>M2Y3Q6</accession>
<name>M2Y3Q6_GALSU</name>
<dbReference type="GeneID" id="17089176"/>
<dbReference type="KEGG" id="gsl:Gasu_23500"/>
<dbReference type="RefSeq" id="XP_005706969.1">
    <property type="nucleotide sequence ID" value="XM_005706912.1"/>
</dbReference>
<dbReference type="Gramene" id="EME30449">
    <property type="protein sequence ID" value="EME30449"/>
    <property type="gene ID" value="Gasu_23500"/>
</dbReference>
<dbReference type="Proteomes" id="UP000030680">
    <property type="component" value="Unassembled WGS sequence"/>
</dbReference>
<keyword evidence="2" id="KW-1185">Reference proteome</keyword>
<evidence type="ECO:0000313" key="2">
    <source>
        <dbReference type="Proteomes" id="UP000030680"/>
    </source>
</evidence>
<evidence type="ECO:0000313" key="1">
    <source>
        <dbReference type="EMBL" id="EME30449.1"/>
    </source>
</evidence>
<dbReference type="EMBL" id="KB454500">
    <property type="protein sequence ID" value="EME30449.1"/>
    <property type="molecule type" value="Genomic_DNA"/>
</dbReference>
<gene>
    <name evidence="1" type="ORF">Gasu_23500</name>
</gene>
<dbReference type="AlphaFoldDB" id="M2Y3Q6"/>
<protein>
    <submittedName>
        <fullName evidence="1">Uncharacterized protein</fullName>
    </submittedName>
</protein>
<dbReference type="OrthoDB" id="7384at2759"/>
<reference evidence="2" key="1">
    <citation type="journal article" date="2013" name="Science">
        <title>Gene transfer from bacteria and archaea facilitated evolution of an extremophilic eukaryote.</title>
        <authorList>
            <person name="Schonknecht G."/>
            <person name="Chen W.H."/>
            <person name="Ternes C.M."/>
            <person name="Barbier G.G."/>
            <person name="Shrestha R.P."/>
            <person name="Stanke M."/>
            <person name="Brautigam A."/>
            <person name="Baker B.J."/>
            <person name="Banfield J.F."/>
            <person name="Garavito R.M."/>
            <person name="Carr K."/>
            <person name="Wilkerson C."/>
            <person name="Rensing S.A."/>
            <person name="Gagneul D."/>
            <person name="Dickenson N.E."/>
            <person name="Oesterhelt C."/>
            <person name="Lercher M.J."/>
            <person name="Weber A.P."/>
        </authorList>
    </citation>
    <scope>NUCLEOTIDE SEQUENCE [LARGE SCALE GENOMIC DNA]</scope>
    <source>
        <strain evidence="2">074W</strain>
    </source>
</reference>
<organism evidence="1 2">
    <name type="scientific">Galdieria sulphuraria</name>
    <name type="common">Red alga</name>
    <dbReference type="NCBI Taxonomy" id="130081"/>
    <lineage>
        <taxon>Eukaryota</taxon>
        <taxon>Rhodophyta</taxon>
        <taxon>Bangiophyceae</taxon>
        <taxon>Galdieriales</taxon>
        <taxon>Galdieriaceae</taxon>
        <taxon>Galdieria</taxon>
    </lineage>
</organism>